<evidence type="ECO:0000256" key="1">
    <source>
        <dbReference type="SAM" id="MobiDB-lite"/>
    </source>
</evidence>
<feature type="compositionally biased region" description="Low complexity" evidence="1">
    <location>
        <begin position="96"/>
        <end position="110"/>
    </location>
</feature>
<feature type="compositionally biased region" description="Polar residues" evidence="1">
    <location>
        <begin position="17"/>
        <end position="27"/>
    </location>
</feature>
<feature type="compositionally biased region" description="Polar residues" evidence="1">
    <location>
        <begin position="165"/>
        <end position="174"/>
    </location>
</feature>
<dbReference type="AlphaFoldDB" id="A0A1Q8WLA7"/>
<sequence>MTLYPTERDLMSDHDATQPSTSGSPRPNQGDEFNARTVLINQDMLDAARAEQQAPGQAPGAVPGAVPTAQAGAWRPAQPDLPAGPPPEEQTRTFSAGAAQAATQPGAAPADPYVQATPYTQQSGGVQPAPYNPPAQFGQPDPAGSGGFGAGQPGAAPVDPYVQATPYTQQSGAAQPTPYNPPTQPAWGGAAADGAAATSSPFVQSAPGIPSAPGTSSAPAAGATAGGEASWETPHWPGQQPQAQPAGMQDQQSFAQQPAPHSHPFSGGRQDGEVGMSSVFPTATARAEAEQAAEAFVPAATQAVAPSASSSSSAFPSQSSAPQWGSAPSSDAAAGQAPSFSDMVPTAAGSPFERSTGGGALAAARSEDSESTDSVGSWMLTILLVFGIPVFGFIYMLILAFGSGHSASKRNWARATLIWAVIAAVLGIVFFVVLGMLGYSLFAINESAGVG</sequence>
<keyword evidence="2" id="KW-1133">Transmembrane helix</keyword>
<evidence type="ECO:0000313" key="4">
    <source>
        <dbReference type="Proteomes" id="UP000185963"/>
    </source>
</evidence>
<proteinExistence type="predicted"/>
<feature type="region of interest" description="Disordered" evidence="1">
    <location>
        <begin position="308"/>
        <end position="340"/>
    </location>
</feature>
<feature type="compositionally biased region" description="Low complexity" evidence="1">
    <location>
        <begin position="308"/>
        <end position="323"/>
    </location>
</feature>
<accession>A0A1Q8WLA7</accession>
<feature type="region of interest" description="Disordered" evidence="1">
    <location>
        <begin position="48"/>
        <end position="280"/>
    </location>
</feature>
<organism evidence="3 4">
    <name type="scientific">Actinomyces oris</name>
    <dbReference type="NCBI Taxonomy" id="544580"/>
    <lineage>
        <taxon>Bacteria</taxon>
        <taxon>Bacillati</taxon>
        <taxon>Actinomycetota</taxon>
        <taxon>Actinomycetes</taxon>
        <taxon>Actinomycetales</taxon>
        <taxon>Actinomycetaceae</taxon>
        <taxon>Actinomyces</taxon>
    </lineage>
</organism>
<keyword evidence="2" id="KW-0812">Transmembrane</keyword>
<dbReference type="EMBL" id="MSKS01000037">
    <property type="protein sequence ID" value="OLO67563.1"/>
    <property type="molecule type" value="Genomic_DNA"/>
</dbReference>
<feature type="compositionally biased region" description="Low complexity" evidence="1">
    <location>
        <begin position="205"/>
        <end position="230"/>
    </location>
</feature>
<feature type="compositionally biased region" description="Low complexity" evidence="1">
    <location>
        <begin position="50"/>
        <end position="81"/>
    </location>
</feature>
<comment type="caution">
    <text evidence="3">The sequence shown here is derived from an EMBL/GenBank/DDBJ whole genome shotgun (WGS) entry which is preliminary data.</text>
</comment>
<name>A0A1Q8WLA7_9ACTO</name>
<feature type="compositionally biased region" description="Low complexity" evidence="1">
    <location>
        <begin position="186"/>
        <end position="197"/>
    </location>
</feature>
<feature type="compositionally biased region" description="Basic and acidic residues" evidence="1">
    <location>
        <begin position="1"/>
        <end position="16"/>
    </location>
</feature>
<gene>
    <name evidence="3" type="ORF">BKH20_10330</name>
</gene>
<reference evidence="3 4" key="1">
    <citation type="submission" date="2016-12" db="EMBL/GenBank/DDBJ databases">
        <title>Genomic comparison of strains in the 'Actinomyces naeslundii' group.</title>
        <authorList>
            <person name="Mughal S.R."/>
            <person name="Do T."/>
            <person name="Gilbert S.C."/>
            <person name="Witherden E.A."/>
            <person name="Didelot X."/>
            <person name="Beighton D."/>
        </authorList>
    </citation>
    <scope>NUCLEOTIDE SEQUENCE [LARGE SCALE GENOMIC DNA]</scope>
    <source>
        <strain evidence="3 4">WE8B-23</strain>
    </source>
</reference>
<protein>
    <submittedName>
        <fullName evidence="3">Uncharacterized protein</fullName>
    </submittedName>
</protein>
<dbReference type="Proteomes" id="UP000185963">
    <property type="component" value="Unassembled WGS sequence"/>
</dbReference>
<feature type="compositionally biased region" description="Low complexity" evidence="1">
    <location>
        <begin position="237"/>
        <end position="252"/>
    </location>
</feature>
<keyword evidence="2" id="KW-0472">Membrane</keyword>
<evidence type="ECO:0000313" key="3">
    <source>
        <dbReference type="EMBL" id="OLO67563.1"/>
    </source>
</evidence>
<evidence type="ECO:0000256" key="2">
    <source>
        <dbReference type="SAM" id="Phobius"/>
    </source>
</evidence>
<feature type="transmembrane region" description="Helical" evidence="2">
    <location>
        <begin position="378"/>
        <end position="404"/>
    </location>
</feature>
<feature type="region of interest" description="Disordered" evidence="1">
    <location>
        <begin position="1"/>
        <end position="35"/>
    </location>
</feature>
<feature type="transmembrane region" description="Helical" evidence="2">
    <location>
        <begin position="416"/>
        <end position="442"/>
    </location>
</feature>